<gene>
    <name evidence="2" type="ORF">BCO71171_03956</name>
</gene>
<dbReference type="AlphaFoldDB" id="A0A6P2Z9S8"/>
<accession>A0A6P2Z9S8</accession>
<feature type="region of interest" description="Disordered" evidence="1">
    <location>
        <begin position="1"/>
        <end position="23"/>
    </location>
</feature>
<proteinExistence type="predicted"/>
<dbReference type="EMBL" id="CABVQT010000010">
    <property type="protein sequence ID" value="VWD31453.1"/>
    <property type="molecule type" value="Genomic_DNA"/>
</dbReference>
<evidence type="ECO:0000256" key="1">
    <source>
        <dbReference type="SAM" id="MobiDB-lite"/>
    </source>
</evidence>
<protein>
    <submittedName>
        <fullName evidence="2">Uncharacterized protein</fullName>
    </submittedName>
</protein>
<sequence>MHDAIESLMDEPAKTAAPLSPNPAIRYPRWQSLPIDTRNRVRKVSSTVGSVAGGTGGMAATLAGAETGSVVAPMGTLFDVHSTLNYVSPMTFEKNWAAAQEREAA</sequence>
<organism evidence="2 3">
    <name type="scientific">Burkholderia contaminans</name>
    <dbReference type="NCBI Taxonomy" id="488447"/>
    <lineage>
        <taxon>Bacteria</taxon>
        <taxon>Pseudomonadati</taxon>
        <taxon>Pseudomonadota</taxon>
        <taxon>Betaproteobacteria</taxon>
        <taxon>Burkholderiales</taxon>
        <taxon>Burkholderiaceae</taxon>
        <taxon>Burkholderia</taxon>
        <taxon>Burkholderia cepacia complex</taxon>
    </lineage>
</organism>
<evidence type="ECO:0000313" key="3">
    <source>
        <dbReference type="Proteomes" id="UP000494182"/>
    </source>
</evidence>
<dbReference type="Proteomes" id="UP000494182">
    <property type="component" value="Unassembled WGS sequence"/>
</dbReference>
<name>A0A6P2Z9S8_9BURK</name>
<reference evidence="2 3" key="1">
    <citation type="submission" date="2019-09" db="EMBL/GenBank/DDBJ databases">
        <authorList>
            <person name="Depoorter E."/>
        </authorList>
    </citation>
    <scope>NUCLEOTIDE SEQUENCE [LARGE SCALE GENOMIC DNA]</scope>
    <source>
        <strain evidence="2">R-71171</strain>
    </source>
</reference>
<dbReference type="RefSeq" id="WP_174974481.1">
    <property type="nucleotide sequence ID" value="NZ_CABVQT010000010.1"/>
</dbReference>
<evidence type="ECO:0000313" key="2">
    <source>
        <dbReference type="EMBL" id="VWD31453.1"/>
    </source>
</evidence>